<dbReference type="AlphaFoldDB" id="A0A1Y0HKM6"/>
<sequence length="341" mass="37734">MKYWGHVISLSMAVILSGCASSYSDSGTFIPSPKDVGNMLSKKETPQELIAKSQDKELTKTFVEGKFTKVTSINALPYGLSLECKRLYETDSFIYLSKSRQFYRDLAANFLQDDVAKAYIDTIQKRGNGYSIYNGEGNQALLKAYVGGALKENTKTEIYMYDSDFAIVEYNKAGEKVSALIRQARIEPSQLGSAMGHNDPAVTIHQNIFVLFEGEMKKVALNLNNATLQNNLYKSVGLDTPVSASSQASTPSSTSKADKIKELHELYKSGALSEEEYNKEKTKILNNDAKPTASTSTTPSNPYVGTPMEAMLVQKFNQQNGTNFSSMKEIQEYAIAKKQQQ</sequence>
<keyword evidence="2" id="KW-0732">Signal</keyword>
<dbReference type="RefSeq" id="WP_161491988.1">
    <property type="nucleotide sequence ID" value="NZ_CP021416.1"/>
</dbReference>
<feature type="region of interest" description="Disordered" evidence="1">
    <location>
        <begin position="284"/>
        <end position="305"/>
    </location>
</feature>
<dbReference type="Pfam" id="PF09851">
    <property type="entry name" value="SHOCT"/>
    <property type="match status" value="1"/>
</dbReference>
<reference evidence="5" key="1">
    <citation type="submission" date="2017-05" db="EMBL/GenBank/DDBJ databases">
        <title>Dechlorination kinetics govern the competition between two new strains of the genus Sulfurospirillum.</title>
        <authorList>
            <person name="Buttet G.F."/>
            <person name="Murray A.M."/>
            <person name="Goris T."/>
            <person name="Burion M."/>
            <person name="Lin B."/>
            <person name="Rolle M."/>
            <person name="Maillard J."/>
        </authorList>
    </citation>
    <scope>NUCLEOTIDE SEQUENCE [LARGE SCALE GENOMIC DNA]</scope>
    <source>
        <strain evidence="5">SL2-1</strain>
    </source>
</reference>
<protein>
    <recommendedName>
        <fullName evidence="3">SHOCT domain-containing protein</fullName>
    </recommendedName>
</protein>
<dbReference type="PROSITE" id="PS51257">
    <property type="entry name" value="PROKAR_LIPOPROTEIN"/>
    <property type="match status" value="1"/>
</dbReference>
<keyword evidence="5" id="KW-1185">Reference proteome</keyword>
<accession>A0A1Y0HKM6</accession>
<gene>
    <name evidence="4" type="ORF">Sdiek1_0960</name>
</gene>
<evidence type="ECO:0000313" key="4">
    <source>
        <dbReference type="EMBL" id="ARU48126.1"/>
    </source>
</evidence>
<feature type="compositionally biased region" description="Low complexity" evidence="1">
    <location>
        <begin position="291"/>
        <end position="302"/>
    </location>
</feature>
<name>A0A1Y0HKM6_9BACT</name>
<feature type="signal peptide" evidence="2">
    <location>
        <begin position="1"/>
        <end position="20"/>
    </location>
</feature>
<evidence type="ECO:0000256" key="1">
    <source>
        <dbReference type="SAM" id="MobiDB-lite"/>
    </source>
</evidence>
<evidence type="ECO:0000259" key="3">
    <source>
        <dbReference type="Pfam" id="PF09851"/>
    </source>
</evidence>
<dbReference type="Proteomes" id="UP000196005">
    <property type="component" value="Chromosome"/>
</dbReference>
<feature type="domain" description="SHOCT" evidence="3">
    <location>
        <begin position="258"/>
        <end position="285"/>
    </location>
</feature>
<dbReference type="InterPro" id="IPR018649">
    <property type="entry name" value="SHOCT"/>
</dbReference>
<organism evidence="4 5">
    <name type="scientific">Sulfurospirillum diekertiae</name>
    <dbReference type="NCBI Taxonomy" id="1854492"/>
    <lineage>
        <taxon>Bacteria</taxon>
        <taxon>Pseudomonadati</taxon>
        <taxon>Campylobacterota</taxon>
        <taxon>Epsilonproteobacteria</taxon>
        <taxon>Campylobacterales</taxon>
        <taxon>Sulfurospirillaceae</taxon>
        <taxon>Sulfurospirillum</taxon>
    </lineage>
</organism>
<feature type="chain" id="PRO_5012620831" description="SHOCT domain-containing protein" evidence="2">
    <location>
        <begin position="21"/>
        <end position="341"/>
    </location>
</feature>
<dbReference type="KEGG" id="suls:Sdiek1_0960"/>
<dbReference type="EMBL" id="CP021416">
    <property type="protein sequence ID" value="ARU48126.1"/>
    <property type="molecule type" value="Genomic_DNA"/>
</dbReference>
<proteinExistence type="predicted"/>
<evidence type="ECO:0000256" key="2">
    <source>
        <dbReference type="SAM" id="SignalP"/>
    </source>
</evidence>
<evidence type="ECO:0000313" key="5">
    <source>
        <dbReference type="Proteomes" id="UP000196005"/>
    </source>
</evidence>